<proteinExistence type="predicted"/>
<dbReference type="EMBL" id="BK015454">
    <property type="protein sequence ID" value="DAE07720.1"/>
    <property type="molecule type" value="Genomic_DNA"/>
</dbReference>
<organism evidence="1">
    <name type="scientific">Podoviridae sp. ct8mF2</name>
    <dbReference type="NCBI Taxonomy" id="2825224"/>
    <lineage>
        <taxon>Viruses</taxon>
        <taxon>Duplodnaviria</taxon>
        <taxon>Heunggongvirae</taxon>
        <taxon>Uroviricota</taxon>
        <taxon>Caudoviricetes</taxon>
    </lineage>
</organism>
<name>A0A8S5PLU7_9CAUD</name>
<sequence length="75" mass="8675">MSYLKDVKYSLKNINELCDDALKEDDDFAFYIKQIQSMVGDAISGFESLIYELKLGEEKLIEATRIIEEYLNGKD</sequence>
<evidence type="ECO:0000313" key="1">
    <source>
        <dbReference type="EMBL" id="DAE07720.1"/>
    </source>
</evidence>
<protein>
    <submittedName>
        <fullName evidence="1">Uncharacterized protein</fullName>
    </submittedName>
</protein>
<reference evidence="1" key="1">
    <citation type="journal article" date="2021" name="Proc. Natl. Acad. Sci. U.S.A.">
        <title>A Catalog of Tens of Thousands of Viruses from Human Metagenomes Reveals Hidden Associations with Chronic Diseases.</title>
        <authorList>
            <person name="Tisza M.J."/>
            <person name="Buck C.B."/>
        </authorList>
    </citation>
    <scope>NUCLEOTIDE SEQUENCE</scope>
    <source>
        <strain evidence="1">Ct8mF2</strain>
    </source>
</reference>
<accession>A0A8S5PLU7</accession>